<dbReference type="AlphaFoldDB" id="A0A916NFH5"/>
<sequence length="447" mass="49057">MANGWQALHRGESISERRSQLERAHARFVSSADVAADVAEDVEARLRFARDAGMRSVVLDSWLRSRDRTIDPDLVPDRPVLGQDELAELRRTHPVGRLLPLVQRLLSDEAAEAGFIVAVGDASGRLLWIDGDRRLRSRAEEMGFRSGMDWSESAVGTSAPGSAIALDHSIQVLGAEHYSRAVHQWSCTAAPVHDPLSGSILGVIDVTGGDEAASPHILPLVEATLAAVEAELKLISLREMIEREQPKRVSRRPRAPQVPRIVVLGRDPAILESASGSAALAGRHAEILLALAAAPHGLSAAVLAEQVYGDRAHEPRLRPELVRLRRWLEEHRVDFDLESRPYRLSTGLRVDAVETLDALDRGAHRLALAAYDGPVLPASASPVVEELRSEVDATLREAMLQSAAPEVLYDYAERWGAEDLEIWRTLLRVLPPLSPKRARVVARLEAR</sequence>
<organism evidence="1 2">
    <name type="scientific">Leucobacter soli</name>
    <dbReference type="NCBI Taxonomy" id="2812850"/>
    <lineage>
        <taxon>Bacteria</taxon>
        <taxon>Bacillati</taxon>
        <taxon>Actinomycetota</taxon>
        <taxon>Actinomycetes</taxon>
        <taxon>Micrococcales</taxon>
        <taxon>Microbacteriaceae</taxon>
        <taxon>Leucobacter</taxon>
    </lineage>
</organism>
<gene>
    <name evidence="1" type="ORF">LEUCIP111803_00254</name>
</gene>
<reference evidence="1" key="1">
    <citation type="submission" date="2021-06" db="EMBL/GenBank/DDBJ databases">
        <authorList>
            <person name="Criscuolo A."/>
        </authorList>
    </citation>
    <scope>NUCLEOTIDE SEQUENCE</scope>
    <source>
        <strain evidence="1">CIP111803</strain>
    </source>
</reference>
<protein>
    <recommendedName>
        <fullName evidence="3">GAF domain-containing protein</fullName>
    </recommendedName>
</protein>
<dbReference type="Proteomes" id="UP000693892">
    <property type="component" value="Unassembled WGS sequence"/>
</dbReference>
<accession>A0A916NFH5</accession>
<evidence type="ECO:0000313" key="1">
    <source>
        <dbReference type="EMBL" id="CAG7598755.1"/>
    </source>
</evidence>
<keyword evidence="2" id="KW-1185">Reference proteome</keyword>
<dbReference type="RefSeq" id="WP_218113900.1">
    <property type="nucleotide sequence ID" value="NZ_CAJVAP010000002.1"/>
</dbReference>
<evidence type="ECO:0000313" key="2">
    <source>
        <dbReference type="Proteomes" id="UP000693892"/>
    </source>
</evidence>
<proteinExistence type="predicted"/>
<comment type="caution">
    <text evidence="1">The sequence shown here is derived from an EMBL/GenBank/DDBJ whole genome shotgun (WGS) entry which is preliminary data.</text>
</comment>
<dbReference type="EMBL" id="CAJVAP010000002">
    <property type="protein sequence ID" value="CAG7598755.1"/>
    <property type="molecule type" value="Genomic_DNA"/>
</dbReference>
<name>A0A916NFH5_9MICO</name>
<evidence type="ECO:0008006" key="3">
    <source>
        <dbReference type="Google" id="ProtNLM"/>
    </source>
</evidence>